<keyword evidence="2" id="KW-1185">Reference proteome</keyword>
<dbReference type="EMBL" id="JARBJD010000050">
    <property type="protein sequence ID" value="KAK2957028.1"/>
    <property type="molecule type" value="Genomic_DNA"/>
</dbReference>
<organism evidence="1 2">
    <name type="scientific">Blattamonas nauphoetae</name>
    <dbReference type="NCBI Taxonomy" id="2049346"/>
    <lineage>
        <taxon>Eukaryota</taxon>
        <taxon>Metamonada</taxon>
        <taxon>Preaxostyla</taxon>
        <taxon>Oxymonadida</taxon>
        <taxon>Blattamonas</taxon>
    </lineage>
</organism>
<sequence>MNVETTPPYTDIDGTEVKIQNFLEVFLSQICGESKTLRPIMLNTLIVLATESDWALSTILEVEYIKPLEQYCEQTRPCDVSIDLPKLLIMIGKTSEDELDRICESSIPSSFLKWMISISDKNMINEIGNCLSLWTSTLRSSSTIIAHHKTDFLALMDHSKNTKSSIPHLTILAQLCFSPHLEVSKMTLKPLSARCKSDPETRPFLQKHKVPSDSTESSSELVPFAGCLCSTLAKLVSETKSLFAESSPSDGTISTLSTTLHEEPRLFTGNTVLEMFYEGFSLVDSLLLTKDDTFDDILIDHNFVPLLKSTIIACLDLVEQNKIHLKCVDESCSDKLKIMLNISWKYTGDSLHPSHKSLHPIVESTFSDVPQLCLLLERTCYHSSPTNFSHLHMIINIGGSLNHLIPRLLEETLVERVINASKPMVVPTTHGRFHLYLIWAIVNLIWNLKEIRKDEEERKRIRMLRFERVLNPAKRYLQFILQREEFILKATSGNYDLSTIVGFLLRKTLELERDLFEDGEIVETGREEWEVGWLVEKTKEDELGERLKMIREDDSKMEKKEKVRLKKRVERLREAGHSDAMEGWLTRRNNGTRSEIVEYLRHVSEESGMNVRF</sequence>
<comment type="caution">
    <text evidence="1">The sequence shown here is derived from an EMBL/GenBank/DDBJ whole genome shotgun (WGS) entry which is preliminary data.</text>
</comment>
<gene>
    <name evidence="1" type="ORF">BLNAU_8103</name>
</gene>
<reference evidence="1 2" key="1">
    <citation type="journal article" date="2022" name="bioRxiv">
        <title>Genomics of Preaxostyla Flagellates Illuminates Evolutionary Transitions and the Path Towards Mitochondrial Loss.</title>
        <authorList>
            <person name="Novak L.V.F."/>
            <person name="Treitli S.C."/>
            <person name="Pyrih J."/>
            <person name="Halakuc P."/>
            <person name="Pipaliya S.V."/>
            <person name="Vacek V."/>
            <person name="Brzon O."/>
            <person name="Soukal P."/>
            <person name="Eme L."/>
            <person name="Dacks J.B."/>
            <person name="Karnkowska A."/>
            <person name="Elias M."/>
            <person name="Hampl V."/>
        </authorList>
    </citation>
    <scope>NUCLEOTIDE SEQUENCE [LARGE SCALE GENOMIC DNA]</scope>
    <source>
        <strain evidence="1">NAU3</strain>
        <tissue evidence="1">Gut</tissue>
    </source>
</reference>
<accession>A0ABQ9XZX7</accession>
<evidence type="ECO:0000313" key="2">
    <source>
        <dbReference type="Proteomes" id="UP001281761"/>
    </source>
</evidence>
<dbReference type="Proteomes" id="UP001281761">
    <property type="component" value="Unassembled WGS sequence"/>
</dbReference>
<proteinExistence type="predicted"/>
<protein>
    <submittedName>
        <fullName evidence="1">Uncharacterized protein</fullName>
    </submittedName>
</protein>
<evidence type="ECO:0000313" key="1">
    <source>
        <dbReference type="EMBL" id="KAK2957028.1"/>
    </source>
</evidence>
<name>A0ABQ9XZX7_9EUKA</name>